<dbReference type="Gene3D" id="2.130.10.10">
    <property type="entry name" value="YVTN repeat-like/Quinoprotein amine dehydrogenase"/>
    <property type="match status" value="1"/>
</dbReference>
<evidence type="ECO:0000313" key="1">
    <source>
        <dbReference type="EMBL" id="SNZ15955.1"/>
    </source>
</evidence>
<sequence>MRYIIGFCLCLLLFTGCQKEEEAAKPEKKPAPSGPAVSYKIDQSGLQVTANSGQDWEKVPAEVDEIFGGEHQGSETELIDQSYVLTEDRFAFIIGGFEETSVLSSTDQGKTWQSAVLPNAIEGIRFRNIGFTSEKNGFIILSGGRTMSAEGNQIYQTTDGGETWKLMGSAPTTRIVQSGTFVSNDLGFMSFALTGQTEYYRTTDGGASWQPFQVDLPGIYSEIFTTMESAEQDGDHIIMTVGQGANGDYYGGNVMAKLVSNDNGSSFEMTGLIDPDDVMTEEEEKNWRENDDWDSYF</sequence>
<dbReference type="Proteomes" id="UP000219356">
    <property type="component" value="Unassembled WGS sequence"/>
</dbReference>
<dbReference type="RefSeq" id="WP_097043045.1">
    <property type="nucleotide sequence ID" value="NZ_OBEK01000004.1"/>
</dbReference>
<protein>
    <recommendedName>
        <fullName evidence="3">Photosynthesis system II assembly factor Ycf48/Hcf136-like domain-containing protein</fullName>
    </recommendedName>
</protein>
<dbReference type="PANTHER" id="PTHR47199:SF2">
    <property type="entry name" value="PHOTOSYSTEM II STABILITY_ASSEMBLY FACTOR HCF136, CHLOROPLASTIC"/>
    <property type="match status" value="1"/>
</dbReference>
<proteinExistence type="predicted"/>
<organism evidence="1 2">
    <name type="scientific">Terribacillus aidingensis</name>
    <dbReference type="NCBI Taxonomy" id="586416"/>
    <lineage>
        <taxon>Bacteria</taxon>
        <taxon>Bacillati</taxon>
        <taxon>Bacillota</taxon>
        <taxon>Bacilli</taxon>
        <taxon>Bacillales</taxon>
        <taxon>Bacillaceae</taxon>
        <taxon>Terribacillus</taxon>
    </lineage>
</organism>
<dbReference type="CDD" id="cd15482">
    <property type="entry name" value="Sialidase_non-viral"/>
    <property type="match status" value="1"/>
</dbReference>
<dbReference type="EMBL" id="OBEK01000004">
    <property type="protein sequence ID" value="SNZ15955.1"/>
    <property type="molecule type" value="Genomic_DNA"/>
</dbReference>
<dbReference type="OrthoDB" id="47917at2"/>
<accession>A0A285P2K3</accession>
<reference evidence="2" key="1">
    <citation type="submission" date="2017-09" db="EMBL/GenBank/DDBJ databases">
        <authorList>
            <person name="Varghese N."/>
            <person name="Submissions S."/>
        </authorList>
    </citation>
    <scope>NUCLEOTIDE SEQUENCE [LARGE SCALE GENOMIC DNA]</scope>
    <source>
        <strain evidence="2">CGMCC 1.8913</strain>
    </source>
</reference>
<evidence type="ECO:0008006" key="3">
    <source>
        <dbReference type="Google" id="ProtNLM"/>
    </source>
</evidence>
<dbReference type="InterPro" id="IPR015943">
    <property type="entry name" value="WD40/YVTN_repeat-like_dom_sf"/>
</dbReference>
<dbReference type="PANTHER" id="PTHR47199">
    <property type="entry name" value="PHOTOSYSTEM II STABILITY/ASSEMBLY FACTOR HCF136, CHLOROPLASTIC"/>
    <property type="match status" value="1"/>
</dbReference>
<dbReference type="AlphaFoldDB" id="A0A285P2K3"/>
<name>A0A285P2K3_9BACI</name>
<evidence type="ECO:0000313" key="2">
    <source>
        <dbReference type="Proteomes" id="UP000219356"/>
    </source>
</evidence>
<dbReference type="PROSITE" id="PS51257">
    <property type="entry name" value="PROKAR_LIPOPROTEIN"/>
    <property type="match status" value="1"/>
</dbReference>
<gene>
    <name evidence="1" type="ORF">SAMN05421503_2813</name>
</gene>
<dbReference type="SUPFAM" id="SSF110296">
    <property type="entry name" value="Oligoxyloglucan reducing end-specific cellobiohydrolase"/>
    <property type="match status" value="1"/>
</dbReference>
<keyword evidence="2" id="KW-1185">Reference proteome</keyword>